<dbReference type="PANTHER" id="PTHR30212:SF2">
    <property type="entry name" value="PROTEIN YIIM"/>
    <property type="match status" value="1"/>
</dbReference>
<dbReference type="PROSITE" id="PS51340">
    <property type="entry name" value="MOSC"/>
    <property type="match status" value="1"/>
</dbReference>
<dbReference type="PANTHER" id="PTHR30212">
    <property type="entry name" value="PROTEIN YIIM"/>
    <property type="match status" value="1"/>
</dbReference>
<dbReference type="EMBL" id="JAGETZ010000005">
    <property type="protein sequence ID" value="MBO2010072.1"/>
    <property type="molecule type" value="Genomic_DNA"/>
</dbReference>
<dbReference type="Pfam" id="PF03475">
    <property type="entry name" value="YiiM_3-alpha"/>
    <property type="match status" value="1"/>
</dbReference>
<dbReference type="Pfam" id="PF03473">
    <property type="entry name" value="MOSC"/>
    <property type="match status" value="1"/>
</dbReference>
<dbReference type="InterPro" id="IPR011037">
    <property type="entry name" value="Pyrv_Knase-like_insert_dom_sf"/>
</dbReference>
<evidence type="ECO:0000259" key="1">
    <source>
        <dbReference type="PROSITE" id="PS51340"/>
    </source>
</evidence>
<dbReference type="Proteomes" id="UP000664369">
    <property type="component" value="Unassembled WGS sequence"/>
</dbReference>
<proteinExistence type="predicted"/>
<evidence type="ECO:0000313" key="3">
    <source>
        <dbReference type="Proteomes" id="UP000664369"/>
    </source>
</evidence>
<reference evidence="2 3" key="1">
    <citation type="submission" date="2021-03" db="EMBL/GenBank/DDBJ databases">
        <authorList>
            <person name="Kim M.K."/>
        </authorList>
    </citation>
    <scope>NUCLEOTIDE SEQUENCE [LARGE SCALE GENOMIC DNA]</scope>
    <source>
        <strain evidence="2 3">BT442</strain>
    </source>
</reference>
<feature type="domain" description="MOSC" evidence="1">
    <location>
        <begin position="1"/>
        <end position="99"/>
    </location>
</feature>
<comment type="caution">
    <text evidence="2">The sequence shown here is derived from an EMBL/GenBank/DDBJ whole genome shotgun (WGS) entry which is preliminary data.</text>
</comment>
<organism evidence="2 3">
    <name type="scientific">Hymenobacter negativus</name>
    <dbReference type="NCBI Taxonomy" id="2795026"/>
    <lineage>
        <taxon>Bacteria</taxon>
        <taxon>Pseudomonadati</taxon>
        <taxon>Bacteroidota</taxon>
        <taxon>Cytophagia</taxon>
        <taxon>Cytophagales</taxon>
        <taxon>Hymenobacteraceae</taxon>
        <taxon>Hymenobacter</taxon>
    </lineage>
</organism>
<sequence>MRWSITITGATSCQLTDAAFGENLTTSGLLETQVCIGDLFRVGTAVLMAVQPRMPCYKQGIRLNDAGMVKQFVRARRSGIYFRVLEQGVLQVGDAITLLEPSAHAVTVQQVVDNFWLPDKDAAQVRAILAVPVLPAFWQRAFREIQAAL</sequence>
<protein>
    <submittedName>
        <fullName evidence="2">MOSC domain-containing protein</fullName>
    </submittedName>
</protein>
<dbReference type="SUPFAM" id="SSF50800">
    <property type="entry name" value="PK beta-barrel domain-like"/>
    <property type="match status" value="1"/>
</dbReference>
<gene>
    <name evidence="2" type="ORF">J4E00_13495</name>
</gene>
<dbReference type="InterPro" id="IPR005163">
    <property type="entry name" value="Tri_helical_YiiM-like"/>
</dbReference>
<name>A0ABS3QFX1_9BACT</name>
<dbReference type="Gene3D" id="2.40.33.20">
    <property type="entry name" value="PK beta-barrel domain-like"/>
    <property type="match status" value="1"/>
</dbReference>
<keyword evidence="3" id="KW-1185">Reference proteome</keyword>
<evidence type="ECO:0000313" key="2">
    <source>
        <dbReference type="EMBL" id="MBO2010072.1"/>
    </source>
</evidence>
<accession>A0ABS3QFX1</accession>
<dbReference type="InterPro" id="IPR005302">
    <property type="entry name" value="MoCF_Sase_C"/>
</dbReference>
<dbReference type="InterPro" id="IPR052353">
    <property type="entry name" value="Benzoxazolinone_Detox_Enz"/>
</dbReference>